<reference evidence="4" key="1">
    <citation type="submission" date="2025-08" db="UniProtKB">
        <authorList>
            <consortium name="Ensembl"/>
        </authorList>
    </citation>
    <scope>IDENTIFICATION</scope>
</reference>
<evidence type="ECO:0000313" key="4">
    <source>
        <dbReference type="Ensembl" id="ENSMMOP00000020962.1"/>
    </source>
</evidence>
<organism evidence="4 5">
    <name type="scientific">Mola mola</name>
    <name type="common">Ocean sunfish</name>
    <name type="synonym">Tetraodon mola</name>
    <dbReference type="NCBI Taxonomy" id="94237"/>
    <lineage>
        <taxon>Eukaryota</taxon>
        <taxon>Metazoa</taxon>
        <taxon>Chordata</taxon>
        <taxon>Craniata</taxon>
        <taxon>Vertebrata</taxon>
        <taxon>Euteleostomi</taxon>
        <taxon>Actinopterygii</taxon>
        <taxon>Neopterygii</taxon>
        <taxon>Teleostei</taxon>
        <taxon>Neoteleostei</taxon>
        <taxon>Acanthomorphata</taxon>
        <taxon>Eupercaria</taxon>
        <taxon>Tetraodontiformes</taxon>
        <taxon>Molidae</taxon>
        <taxon>Mola</taxon>
    </lineage>
</organism>
<evidence type="ECO:0000256" key="2">
    <source>
        <dbReference type="ARBA" id="ARBA00022525"/>
    </source>
</evidence>
<evidence type="ECO:0000259" key="3">
    <source>
        <dbReference type="Pfam" id="PF00021"/>
    </source>
</evidence>
<dbReference type="Pfam" id="PF00021">
    <property type="entry name" value="UPAR_LY6"/>
    <property type="match status" value="1"/>
</dbReference>
<reference evidence="4" key="2">
    <citation type="submission" date="2025-09" db="UniProtKB">
        <authorList>
            <consortium name="Ensembl"/>
        </authorList>
    </citation>
    <scope>IDENTIFICATION</scope>
</reference>
<name>A0A3Q4BL80_MOLML</name>
<dbReference type="Proteomes" id="UP000261620">
    <property type="component" value="Unplaced"/>
</dbReference>
<dbReference type="SUPFAM" id="SSF57302">
    <property type="entry name" value="Snake toxin-like"/>
    <property type="match status" value="1"/>
</dbReference>
<proteinExistence type="predicted"/>
<accession>A0A3Q4BL80</accession>
<dbReference type="InterPro" id="IPR045860">
    <property type="entry name" value="Snake_toxin-like_sf"/>
</dbReference>
<dbReference type="Ensembl" id="ENSMMOT00000021314.1">
    <property type="protein sequence ID" value="ENSMMOP00000020962.1"/>
    <property type="gene ID" value="ENSMMOG00000015928.1"/>
</dbReference>
<evidence type="ECO:0000256" key="1">
    <source>
        <dbReference type="ARBA" id="ARBA00004613"/>
    </source>
</evidence>
<dbReference type="InterPro" id="IPR016054">
    <property type="entry name" value="LY6_UPA_recep-like"/>
</dbReference>
<keyword evidence="2" id="KW-0964">Secreted</keyword>
<dbReference type="Gene3D" id="2.10.60.10">
    <property type="entry name" value="CD59"/>
    <property type="match status" value="1"/>
</dbReference>
<dbReference type="PANTHER" id="PTHR20914:SF9">
    <property type="entry name" value="COILED, ISOFORM A"/>
    <property type="match status" value="1"/>
</dbReference>
<dbReference type="PANTHER" id="PTHR20914">
    <property type="entry name" value="LY6/PLAUR DOMAIN-CONTAINING PROTEIN 8"/>
    <property type="match status" value="1"/>
</dbReference>
<evidence type="ECO:0000313" key="5">
    <source>
        <dbReference type="Proteomes" id="UP000261620"/>
    </source>
</evidence>
<sequence>MLCVVHYFFIEKQNKQKKVFTESGVVPGGSKFADLHMKTCLLADECVENSVNFGISRIHDQCKIYVTEPDKSTPNGRKCYHCQGEKCTATLNCEGNEDHCISKTVTEGGKKMVVKGCASKQICSKMINPQVRAAIGGEIRCCEGNYCNGASKKTIFLMPGPNLSSVVYFVNLLV</sequence>
<protein>
    <recommendedName>
        <fullName evidence="3">UPAR/Ly6 domain-containing protein</fullName>
    </recommendedName>
</protein>
<dbReference type="InterPro" id="IPR050918">
    <property type="entry name" value="CNF-like_PLA2_Inhibitor"/>
</dbReference>
<feature type="domain" description="UPAR/Ly6" evidence="3">
    <location>
        <begin position="76"/>
        <end position="149"/>
    </location>
</feature>
<keyword evidence="5" id="KW-1185">Reference proteome</keyword>
<dbReference type="GO" id="GO:0005576">
    <property type="term" value="C:extracellular region"/>
    <property type="evidence" value="ECO:0007669"/>
    <property type="project" value="UniProtKB-SubCell"/>
</dbReference>
<dbReference type="AlphaFoldDB" id="A0A3Q4BL80"/>
<comment type="subcellular location">
    <subcellularLocation>
        <location evidence="1">Secreted</location>
    </subcellularLocation>
</comment>